<dbReference type="EMBL" id="BMOD01000045">
    <property type="protein sequence ID" value="GGJ58677.1"/>
    <property type="molecule type" value="Genomic_DNA"/>
</dbReference>
<dbReference type="RefSeq" id="WP_189009133.1">
    <property type="nucleotide sequence ID" value="NZ_BMOD01000045.1"/>
</dbReference>
<evidence type="ECO:0000313" key="3">
    <source>
        <dbReference type="Proteomes" id="UP000632222"/>
    </source>
</evidence>
<comment type="caution">
    <text evidence="2">The sequence shown here is derived from an EMBL/GenBank/DDBJ whole genome shotgun (WGS) entry which is preliminary data.</text>
</comment>
<name>A0ABQ2DIT1_9DEIO</name>
<dbReference type="Proteomes" id="UP000632222">
    <property type="component" value="Unassembled WGS sequence"/>
</dbReference>
<evidence type="ECO:0000256" key="1">
    <source>
        <dbReference type="SAM" id="Coils"/>
    </source>
</evidence>
<proteinExistence type="predicted"/>
<accession>A0ABQ2DIT1</accession>
<keyword evidence="1" id="KW-0175">Coiled coil</keyword>
<protein>
    <submittedName>
        <fullName evidence="2">Uncharacterized protein</fullName>
    </submittedName>
</protein>
<feature type="coiled-coil region" evidence="1">
    <location>
        <begin position="566"/>
        <end position="619"/>
    </location>
</feature>
<reference evidence="3" key="1">
    <citation type="journal article" date="2019" name="Int. J. Syst. Evol. Microbiol.">
        <title>The Global Catalogue of Microorganisms (GCM) 10K type strain sequencing project: providing services to taxonomists for standard genome sequencing and annotation.</title>
        <authorList>
            <consortium name="The Broad Institute Genomics Platform"/>
            <consortium name="The Broad Institute Genome Sequencing Center for Infectious Disease"/>
            <person name="Wu L."/>
            <person name="Ma J."/>
        </authorList>
    </citation>
    <scope>NUCLEOTIDE SEQUENCE [LARGE SCALE GENOMIC DNA]</scope>
    <source>
        <strain evidence="3">JCM 14370</strain>
    </source>
</reference>
<keyword evidence="3" id="KW-1185">Reference proteome</keyword>
<organism evidence="2 3">
    <name type="scientific">Deinococcus roseus</name>
    <dbReference type="NCBI Taxonomy" id="392414"/>
    <lineage>
        <taxon>Bacteria</taxon>
        <taxon>Thermotogati</taxon>
        <taxon>Deinococcota</taxon>
        <taxon>Deinococci</taxon>
        <taxon>Deinococcales</taxon>
        <taxon>Deinococcaceae</taxon>
        <taxon>Deinococcus</taxon>
    </lineage>
</organism>
<sequence length="1125" mass="127456">MTLSAVPSTIHLTSLQTANTSGFARCTDLLKTDFGGEVSRHWHLREANQLAQAQFDQAKRLLNLWQAHQEGLSGVDLALEEHRLVVVPQALLPILQKADLRTLHQQATRRKGELDQMQSRLSQLTAIIEEHERVLQSLTRWMVLQEELKEQGIGHRMKLLLPQYRAEHQRKQAEMKTLEQGLRLVMEILGATTVQQGWKTCHSRLQITRQEKETLHHERLTMRLTPEEQQVLKFHRSQCELYQVAFEAREALERHDALLRDIQQKFPHISSLTQAQQEFSAARDQVAGLAVALKLLDPPNQQKGFAAPVFPKTQHSLHVFLQVESAREDTPALTTETNDSVALQQQLLEVLVMRLTLLTQQDQHQKTETVQLQAVTDLAVLGTESEEVHTETGTLEVEALGLASDELLSAAPSAQLDLDPVFLDPSEGQSLTFTEQVESSDDHLLDEAFLQPVQLFEHVQPAPQVKTPVSSHQPGLWDSEAFTSLPALFFEVEEVEDTALFSEDLSFTESPVPMVKESIRERPAEVNGSAFPLDPQTRQLFECSGLLTAGWLFQLQQAQQVTLKALQQAIKRLSVLEEIVRHLQEVPVKHLVHVPKGLRNSLKEDLHHLRQQAAQRQQLWQTLFDKRKSILQDIQECEAWVSDFGTLDLLGRQVAELQEKKGSLTATQKTVLARKQKALTRLDNQLQMHWKPGCTNHQQACLHQQKKLENLRASAKTLQVALESCTPSEQDILLLKCSLSQLKEYQQAFEKTPNFQVVQPALDALTGHFPGTSPHRWQVLQHHLQDEVQGLTLRMEVLTPRNHLGFEPLRRAQWQSPLLDFIPELKPAGLEFSTAHSDLDEMTQQDQILAPDVFEQNAQGVALVEKAEDFDGLFELQLVQVSPTDEEHLDGLEVDPAPELFEPWDFMDGPVVQQVPLPEFQDLDFEMFPDSGPDEVRDEDGIDLWDLDDETAVAEPASAVDDGRLTTTRIAEQRAAELAFQYDVLQGFDFFSETLDQARIGKRLVTLKTLLSGGHDPADIERAYRVRELIQTMPEFSFRSRCLGEVVCRPGMLSWEHSLAFVKLFWGCPSVLDCELTLTQVLELHRIHPWFRNEASGLLVLEHLITTCPDGMAIDIYVTGLLEAL</sequence>
<evidence type="ECO:0000313" key="2">
    <source>
        <dbReference type="EMBL" id="GGJ58677.1"/>
    </source>
</evidence>
<gene>
    <name evidence="2" type="ORF">GCM10008938_51010</name>
</gene>